<reference evidence="1" key="1">
    <citation type="submission" date="2014-11" db="EMBL/GenBank/DDBJ databases">
        <authorList>
            <person name="Amaro Gonzalez C."/>
        </authorList>
    </citation>
    <scope>NUCLEOTIDE SEQUENCE</scope>
</reference>
<reference evidence="1" key="2">
    <citation type="journal article" date="2015" name="Fish Shellfish Immunol.">
        <title>Early steps in the European eel (Anguilla anguilla)-Vibrio vulnificus interaction in the gills: Role of the RtxA13 toxin.</title>
        <authorList>
            <person name="Callol A."/>
            <person name="Pajuelo D."/>
            <person name="Ebbesson L."/>
            <person name="Teles M."/>
            <person name="MacKenzie S."/>
            <person name="Amaro C."/>
        </authorList>
    </citation>
    <scope>NUCLEOTIDE SEQUENCE</scope>
</reference>
<evidence type="ECO:0000313" key="1">
    <source>
        <dbReference type="EMBL" id="JAH56523.1"/>
    </source>
</evidence>
<name>A0A0E9TUW7_ANGAN</name>
<accession>A0A0E9TUW7</accession>
<organism evidence="1">
    <name type="scientific">Anguilla anguilla</name>
    <name type="common">European freshwater eel</name>
    <name type="synonym">Muraena anguilla</name>
    <dbReference type="NCBI Taxonomy" id="7936"/>
    <lineage>
        <taxon>Eukaryota</taxon>
        <taxon>Metazoa</taxon>
        <taxon>Chordata</taxon>
        <taxon>Craniata</taxon>
        <taxon>Vertebrata</taxon>
        <taxon>Euteleostomi</taxon>
        <taxon>Actinopterygii</taxon>
        <taxon>Neopterygii</taxon>
        <taxon>Teleostei</taxon>
        <taxon>Anguilliformes</taxon>
        <taxon>Anguillidae</taxon>
        <taxon>Anguilla</taxon>
    </lineage>
</organism>
<sequence length="97" mass="11173">MSSTARERFFTGDRSLPFMFAISTCNYFYPGKNKKYLNALTFTVNIQYSNFLNDWKFFKQSVSFPQNTASAILKLHISNPAHHSRTGKPKIENISLV</sequence>
<dbReference type="AlphaFoldDB" id="A0A0E9TUW7"/>
<dbReference type="EMBL" id="GBXM01052054">
    <property type="protein sequence ID" value="JAH56523.1"/>
    <property type="molecule type" value="Transcribed_RNA"/>
</dbReference>
<protein>
    <submittedName>
        <fullName evidence="1">Uncharacterized protein</fullName>
    </submittedName>
</protein>
<proteinExistence type="predicted"/>